<keyword evidence="3" id="KW-1185">Reference proteome</keyword>
<feature type="compositionally biased region" description="Polar residues" evidence="1">
    <location>
        <begin position="520"/>
        <end position="533"/>
    </location>
</feature>
<dbReference type="RefSeq" id="XP_044567019.1">
    <property type="nucleotide sequence ID" value="XM_044701622.1"/>
</dbReference>
<reference evidence="2 3" key="1">
    <citation type="journal article" date="2019" name="Sci. Rep.">
        <title>Nanopore sequencing improves the draft genome of the human pathogenic amoeba Naegleria fowleri.</title>
        <authorList>
            <person name="Liechti N."/>
            <person name="Schurch N."/>
            <person name="Bruggmann R."/>
            <person name="Wittwer M."/>
        </authorList>
    </citation>
    <scope>NUCLEOTIDE SEQUENCE [LARGE SCALE GENOMIC DNA]</scope>
    <source>
        <strain evidence="2 3">ATCC 30894</strain>
    </source>
</reference>
<dbReference type="OrthoDB" id="10472646at2759"/>
<comment type="caution">
    <text evidence="2">The sequence shown here is derived from an EMBL/GenBank/DDBJ whole genome shotgun (WGS) entry which is preliminary data.</text>
</comment>
<evidence type="ECO:0000256" key="1">
    <source>
        <dbReference type="SAM" id="MobiDB-lite"/>
    </source>
</evidence>
<proteinExistence type="predicted"/>
<dbReference type="EMBL" id="VFQX01000009">
    <property type="protein sequence ID" value="KAF0982306.1"/>
    <property type="molecule type" value="Genomic_DNA"/>
</dbReference>
<feature type="region of interest" description="Disordered" evidence="1">
    <location>
        <begin position="268"/>
        <end position="329"/>
    </location>
</feature>
<name>A0A6A5C3J3_NAEFO</name>
<organism evidence="2 3">
    <name type="scientific">Naegleria fowleri</name>
    <name type="common">Brain eating amoeba</name>
    <dbReference type="NCBI Taxonomy" id="5763"/>
    <lineage>
        <taxon>Eukaryota</taxon>
        <taxon>Discoba</taxon>
        <taxon>Heterolobosea</taxon>
        <taxon>Tetramitia</taxon>
        <taxon>Eutetramitia</taxon>
        <taxon>Vahlkampfiidae</taxon>
        <taxon>Naegleria</taxon>
    </lineage>
</organism>
<feature type="region of interest" description="Disordered" evidence="1">
    <location>
        <begin position="475"/>
        <end position="545"/>
    </location>
</feature>
<feature type="compositionally biased region" description="Basic and acidic residues" evidence="1">
    <location>
        <begin position="506"/>
        <end position="516"/>
    </location>
</feature>
<dbReference type="Proteomes" id="UP000444721">
    <property type="component" value="Unassembled WGS sequence"/>
</dbReference>
<dbReference type="OMA" id="TEHRENF"/>
<protein>
    <submittedName>
        <fullName evidence="2">Uncharacterized protein</fullName>
    </submittedName>
</protein>
<accession>A0A6A5C3J3</accession>
<sequence>MQHPSLMPGGYMTPVSSYSGNATTSSPPMLLNNYATTPTTPTTNQPTWVSMPCQGRPSTPVVMRGCITTSNQQSEMLNLAQQSYQPQTQVMNNHPWMATNSSSLNSQPNITTARRPGCLPESGIPTNPKYLQELEGAEFQVYAPNKRYNRKKICFEVVKDSKPKLDNRWQTEHRENFGYYTCLGASCDCGASVVVDQNTSVPFAGNVPPSTPYQYAEPAKNNNTYNPEIYQQAAAFVTNTSQAAGTTPQSNYEAAEFADAFADENNNAKSQLKKKQASLGNTSTQKKPSAETATTSQTKPEAPQLTESIERKSRGAYQNNDSNNANKKKTKQELYADVYSKTLSKIQEKEFNQKKQLMTKQDVVKAKIEEEEKLSLERNQKELNSYMNRGEKAPFFPFGYCNTTPVSDKSYMVTYNVGPRNSTQVAKDIVARRSKTHEYDGWKKLLVDQEDFKQWRPKSYYWKTFDRFDKYNHPDEERKERHSYGATEDDLKAATTTESKSKKQSKKEQDSKKTDKIVSQAVTEEQVPVSSSTIEEKGKTPNTETAVDKVATSAGHAPEDYQQQMQPPVPNGVYYSNQQQQQPFFYPAQSQTPQSGGMVQGMNANGCFDPYGQPQMAKWDTNKRAPHEGPLCNDLQGMQFAKFIPKDFSNFNPKHYKGLPTHYLNYIRPAGKITPSNDVISECFHFYD</sequence>
<dbReference type="VEuPathDB" id="AmoebaDB:NF0085550"/>
<feature type="compositionally biased region" description="Polar residues" evidence="1">
    <location>
        <begin position="316"/>
        <end position="325"/>
    </location>
</feature>
<dbReference type="VEuPathDB" id="AmoebaDB:FDP41_011236"/>
<gene>
    <name evidence="2" type="ORF">FDP41_011236</name>
</gene>
<dbReference type="VEuPathDB" id="AmoebaDB:NfTy_020540"/>
<evidence type="ECO:0000313" key="2">
    <source>
        <dbReference type="EMBL" id="KAF0982306.1"/>
    </source>
</evidence>
<dbReference type="AlphaFoldDB" id="A0A6A5C3J3"/>
<evidence type="ECO:0000313" key="3">
    <source>
        <dbReference type="Proteomes" id="UP000444721"/>
    </source>
</evidence>
<dbReference type="GeneID" id="68118451"/>
<feature type="compositionally biased region" description="Polar residues" evidence="1">
    <location>
        <begin position="278"/>
        <end position="299"/>
    </location>
</feature>